<feature type="transmembrane region" description="Helical" evidence="6">
    <location>
        <begin position="265"/>
        <end position="287"/>
    </location>
</feature>
<protein>
    <submittedName>
        <fullName evidence="8">Cytochrome c oxidase assembly protein</fullName>
    </submittedName>
</protein>
<dbReference type="Pfam" id="PF09678">
    <property type="entry name" value="Caa3_CtaG"/>
    <property type="match status" value="1"/>
</dbReference>
<dbReference type="InterPro" id="IPR019108">
    <property type="entry name" value="Caa3_assmbl_CtaG-rel"/>
</dbReference>
<name>A0ABV9NN91_9GAMM</name>
<feature type="transmembrane region" description="Helical" evidence="6">
    <location>
        <begin position="100"/>
        <end position="127"/>
    </location>
</feature>
<keyword evidence="7" id="KW-0732">Signal</keyword>
<evidence type="ECO:0000313" key="8">
    <source>
        <dbReference type="EMBL" id="MFC4728636.1"/>
    </source>
</evidence>
<keyword evidence="2" id="KW-1003">Cell membrane</keyword>
<feature type="transmembrane region" description="Helical" evidence="6">
    <location>
        <begin position="182"/>
        <end position="203"/>
    </location>
</feature>
<keyword evidence="4 6" id="KW-1133">Transmembrane helix</keyword>
<feature type="transmembrane region" description="Helical" evidence="6">
    <location>
        <begin position="215"/>
        <end position="237"/>
    </location>
</feature>
<dbReference type="EMBL" id="JBHSGG010000030">
    <property type="protein sequence ID" value="MFC4728636.1"/>
    <property type="molecule type" value="Genomic_DNA"/>
</dbReference>
<feature type="transmembrane region" description="Helical" evidence="6">
    <location>
        <begin position="39"/>
        <end position="59"/>
    </location>
</feature>
<dbReference type="Proteomes" id="UP001595892">
    <property type="component" value="Unassembled WGS sequence"/>
</dbReference>
<reference evidence="9" key="1">
    <citation type="journal article" date="2019" name="Int. J. Syst. Evol. Microbiol.">
        <title>The Global Catalogue of Microorganisms (GCM) 10K type strain sequencing project: providing services to taxonomists for standard genome sequencing and annotation.</title>
        <authorList>
            <consortium name="The Broad Institute Genomics Platform"/>
            <consortium name="The Broad Institute Genome Sequencing Center for Infectious Disease"/>
            <person name="Wu L."/>
            <person name="Ma J."/>
        </authorList>
    </citation>
    <scope>NUCLEOTIDE SEQUENCE [LARGE SCALE GENOMIC DNA]</scope>
    <source>
        <strain evidence="9">CGMCC 1.13574</strain>
    </source>
</reference>
<keyword evidence="9" id="KW-1185">Reference proteome</keyword>
<evidence type="ECO:0000256" key="2">
    <source>
        <dbReference type="ARBA" id="ARBA00022475"/>
    </source>
</evidence>
<feature type="transmembrane region" description="Helical" evidence="6">
    <location>
        <begin position="148"/>
        <end position="170"/>
    </location>
</feature>
<proteinExistence type="predicted"/>
<evidence type="ECO:0000256" key="5">
    <source>
        <dbReference type="ARBA" id="ARBA00023136"/>
    </source>
</evidence>
<evidence type="ECO:0000256" key="1">
    <source>
        <dbReference type="ARBA" id="ARBA00004651"/>
    </source>
</evidence>
<dbReference type="RefSeq" id="WP_377004669.1">
    <property type="nucleotide sequence ID" value="NZ_JBHSGG010000030.1"/>
</dbReference>
<evidence type="ECO:0000256" key="4">
    <source>
        <dbReference type="ARBA" id="ARBA00022989"/>
    </source>
</evidence>
<comment type="subcellular location">
    <subcellularLocation>
        <location evidence="1">Cell membrane</location>
        <topology evidence="1">Multi-pass membrane protein</topology>
    </subcellularLocation>
</comment>
<organism evidence="8 9">
    <name type="scientific">Coralloluteibacterium thermophilum</name>
    <dbReference type="NCBI Taxonomy" id="2707049"/>
    <lineage>
        <taxon>Bacteria</taxon>
        <taxon>Pseudomonadati</taxon>
        <taxon>Pseudomonadota</taxon>
        <taxon>Gammaproteobacteria</taxon>
        <taxon>Lysobacterales</taxon>
        <taxon>Lysobacteraceae</taxon>
        <taxon>Coralloluteibacterium</taxon>
    </lineage>
</organism>
<comment type="caution">
    <text evidence="8">The sequence shown here is derived from an EMBL/GenBank/DDBJ whole genome shotgun (WGS) entry which is preliminary data.</text>
</comment>
<gene>
    <name evidence="8" type="ORF">ACFO3Q_10695</name>
</gene>
<evidence type="ECO:0000256" key="7">
    <source>
        <dbReference type="SAM" id="SignalP"/>
    </source>
</evidence>
<evidence type="ECO:0000256" key="6">
    <source>
        <dbReference type="SAM" id="Phobius"/>
    </source>
</evidence>
<keyword evidence="3 6" id="KW-0812">Transmembrane</keyword>
<feature type="transmembrane region" description="Helical" evidence="6">
    <location>
        <begin position="71"/>
        <end position="88"/>
    </location>
</feature>
<accession>A0ABV9NN91</accession>
<evidence type="ECO:0000256" key="3">
    <source>
        <dbReference type="ARBA" id="ARBA00022692"/>
    </source>
</evidence>
<evidence type="ECO:0000313" key="9">
    <source>
        <dbReference type="Proteomes" id="UP001595892"/>
    </source>
</evidence>
<feature type="chain" id="PRO_5046477976" evidence="7">
    <location>
        <begin position="24"/>
        <end position="304"/>
    </location>
</feature>
<feature type="signal peptide" evidence="7">
    <location>
        <begin position="1"/>
        <end position="23"/>
    </location>
</feature>
<sequence>MHPARVRVAWAALLAPAVAGAHAGGDHAHPPRLAEAFSADPLLLVPLALAAVAYAAGAARLGRGLPAWRSAAFAGGMACLVLALVWPLDAYGEWSLAAHMAQHMVLMALAAPLLLVGLPGAVMLAGLPAGAARRVAAPFRGPRVRRGWALWTAPTAATLVQGAAMWAWHAPAAMERALHDEAVHYLMHASFLVAGLLFWWALLRSLRAGGAGYGAGLMAIVGTMVQMGLLSALLTFAPEPRYPFYFDRAPQLGLTALEDQQLAGLIMWVPAAVPYLVGGVLLMLAWLRRLERQERAASHDLHDA</sequence>
<keyword evidence="5 6" id="KW-0472">Membrane</keyword>